<gene>
    <name evidence="1" type="ORF">PAN0_007c3130</name>
</gene>
<dbReference type="Gene3D" id="2.30.30.190">
    <property type="entry name" value="CAP Gly-rich-like domain"/>
    <property type="match status" value="1"/>
</dbReference>
<dbReference type="SMART" id="SM00369">
    <property type="entry name" value="LRR_TYP"/>
    <property type="match status" value="4"/>
</dbReference>
<dbReference type="GeneID" id="26303933"/>
<dbReference type="EMBL" id="DF830074">
    <property type="protein sequence ID" value="GAK64914.1"/>
    <property type="molecule type" value="Genomic_DNA"/>
</dbReference>
<accession>A0A081CE18</accession>
<name>A0A081CE18_PSEA2</name>
<proteinExistence type="predicted"/>
<evidence type="ECO:0000313" key="2">
    <source>
        <dbReference type="Proteomes" id="UP000053758"/>
    </source>
</evidence>
<dbReference type="Pfam" id="PF12799">
    <property type="entry name" value="LRR_4"/>
    <property type="match status" value="1"/>
</dbReference>
<dbReference type="InterPro" id="IPR032675">
    <property type="entry name" value="LRR_dom_sf"/>
</dbReference>
<dbReference type="PROSITE" id="PS50245">
    <property type="entry name" value="CAP_GLY_2"/>
    <property type="match status" value="1"/>
</dbReference>
<dbReference type="Pfam" id="PF01302">
    <property type="entry name" value="CAP_GLY"/>
    <property type="match status" value="1"/>
</dbReference>
<dbReference type="HOGENOM" id="CLU_017716_5_1_1"/>
<dbReference type="InterPro" id="IPR003591">
    <property type="entry name" value="Leu-rich_rpt_typical-subtyp"/>
</dbReference>
<dbReference type="Gene3D" id="3.80.10.10">
    <property type="entry name" value="Ribonuclease Inhibitor"/>
    <property type="match status" value="2"/>
</dbReference>
<dbReference type="PROSITE" id="PS51450">
    <property type="entry name" value="LRR"/>
    <property type="match status" value="1"/>
</dbReference>
<dbReference type="SUPFAM" id="SSF52058">
    <property type="entry name" value="L domain-like"/>
    <property type="match status" value="1"/>
</dbReference>
<dbReference type="RefSeq" id="XP_014656701.1">
    <property type="nucleotide sequence ID" value="XM_014801215.1"/>
</dbReference>
<dbReference type="InterPro" id="IPR001611">
    <property type="entry name" value="Leu-rich_rpt"/>
</dbReference>
<dbReference type="InterPro" id="IPR025875">
    <property type="entry name" value="Leu-rich_rpt_4"/>
</dbReference>
<protein>
    <submittedName>
        <fullName evidence="1">Outer arm dynein light chain 1</fullName>
    </submittedName>
</protein>
<dbReference type="AlphaFoldDB" id="A0A081CE18"/>
<dbReference type="InterPro" id="IPR036859">
    <property type="entry name" value="CAP-Gly_dom_sf"/>
</dbReference>
<sequence>MHLVVGKRISLGSHRGTIRYVGPVPPSSGEWLGVEWDDSSRGKHDGTSGGTRYFTVRIPGSGSFIRPTASKLCSGCSFVEALRNKYAPPELPVQEHAQQSYSRKTIADIEIETPNLDRISRRAARLDRLRDVGLGGWQSGSSVEEQTAEEQYSVARAFDPDKGFPQGVIRSTCPNLRWLDLSRSLLPDWEEVSLITGELDHLQTLLLHCNCLQPPPQPLPPSWADRLGHIHDLRLDATFIQWDDILKLAPALTGLKHLQLGGNGITTLVSPSAGAQSALLPALTSLSLEENELASWADIASALAQLPCLESLNLNRNRVASIAPASTSAKLPKLKELFLRGNQLDTWTSLENIPSWLANGQLEALHIFDMDETASANVGLLARYEYRDFRAVAIARLGSLAVLDKTPITPKERKDAELFVYTRFRQGDASIIEGAPAHPGQSATLVLSTPDNVARFPRFAQLAQQFDADTDIPARPARESTTTLRSNMLSVMVIASPSAPAQCQPHVAQPHASAAVRLLATTPLRIAKTKLAAAVRVRADQVDQVWALLSPPNAPQGADKIVLEIDDLSRSLDWYQVASDDQIVLVIP</sequence>
<evidence type="ECO:0000313" key="1">
    <source>
        <dbReference type="EMBL" id="GAK64914.1"/>
    </source>
</evidence>
<keyword evidence="2" id="KW-1185">Reference proteome</keyword>
<dbReference type="PROSITE" id="PS00845">
    <property type="entry name" value="CAP_GLY_1"/>
    <property type="match status" value="1"/>
</dbReference>
<organism evidence="1 2">
    <name type="scientific">Pseudozyma antarctica</name>
    <name type="common">Yeast</name>
    <name type="synonym">Candida antarctica</name>
    <dbReference type="NCBI Taxonomy" id="84753"/>
    <lineage>
        <taxon>Eukaryota</taxon>
        <taxon>Fungi</taxon>
        <taxon>Dikarya</taxon>
        <taxon>Basidiomycota</taxon>
        <taxon>Ustilaginomycotina</taxon>
        <taxon>Ustilaginomycetes</taxon>
        <taxon>Ustilaginales</taxon>
        <taxon>Ustilaginaceae</taxon>
        <taxon>Moesziomyces</taxon>
    </lineage>
</organism>
<dbReference type="SUPFAM" id="SSF74924">
    <property type="entry name" value="Cap-Gly domain"/>
    <property type="match status" value="1"/>
</dbReference>
<dbReference type="InterPro" id="IPR000938">
    <property type="entry name" value="CAP-Gly_domain"/>
</dbReference>
<reference evidence="2" key="1">
    <citation type="journal article" date="2014" name="Genome Announc.">
        <title>Draft Genome Sequence of the Yeast Pseudozyma antarctica Type Strain JCM10317, a Producer of the Glycolipid Biosurfactants, Mannosylerythritol Lipids.</title>
        <authorList>
            <person name="Saika A."/>
            <person name="Koike H."/>
            <person name="Hori T."/>
            <person name="Fukuoka T."/>
            <person name="Sato S."/>
            <person name="Habe H."/>
            <person name="Kitamoto D."/>
            <person name="Morita T."/>
        </authorList>
    </citation>
    <scope>NUCLEOTIDE SEQUENCE [LARGE SCALE GENOMIC DNA]</scope>
    <source>
        <strain evidence="2">JCM 10317</strain>
    </source>
</reference>
<dbReference type="OrthoDB" id="5273213at2759"/>
<dbReference type="Proteomes" id="UP000053758">
    <property type="component" value="Unassembled WGS sequence"/>
</dbReference>
<dbReference type="PANTHER" id="PTHR18849:SF0">
    <property type="entry name" value="CILIA- AND FLAGELLA-ASSOCIATED PROTEIN 410-RELATED"/>
    <property type="match status" value="1"/>
</dbReference>
<dbReference type="SMART" id="SM01052">
    <property type="entry name" value="CAP_GLY"/>
    <property type="match status" value="1"/>
</dbReference>
<dbReference type="PANTHER" id="PTHR18849">
    <property type="entry name" value="LEUCINE RICH REPEAT PROTEIN"/>
    <property type="match status" value="1"/>
</dbReference>